<dbReference type="HAMAP" id="MF_01470">
    <property type="entry name" value="Cas1"/>
    <property type="match status" value="1"/>
</dbReference>
<dbReference type="Gene3D" id="3.40.50.300">
    <property type="entry name" value="P-loop containing nucleotide triphosphate hydrolases"/>
    <property type="match status" value="1"/>
</dbReference>
<accession>A0ABV0JG03</accession>
<dbReference type="CDD" id="cd09634">
    <property type="entry name" value="Cas1_I-II-III"/>
    <property type="match status" value="1"/>
</dbReference>
<evidence type="ECO:0000256" key="2">
    <source>
        <dbReference type="ARBA" id="ARBA00022723"/>
    </source>
</evidence>
<comment type="subunit">
    <text evidence="9 10">Homodimer, forms a heterotetramer with a Cas2 homodimer.</text>
</comment>
<feature type="binding site" evidence="10">
    <location>
        <position position="828"/>
    </location>
    <ligand>
        <name>Mn(2+)</name>
        <dbReference type="ChEBI" id="CHEBI:29035"/>
    </ligand>
</feature>
<dbReference type="NCBIfam" id="TIGR00287">
    <property type="entry name" value="cas1"/>
    <property type="match status" value="1"/>
</dbReference>
<evidence type="ECO:0000256" key="10">
    <source>
        <dbReference type="HAMAP-Rule" id="MF_01470"/>
    </source>
</evidence>
<dbReference type="InterPro" id="IPR042206">
    <property type="entry name" value="CRISPR-assoc_Cas1_C"/>
</dbReference>
<dbReference type="PANTHER" id="PTHR34353">
    <property type="entry name" value="CRISPR-ASSOCIATED ENDONUCLEASE CAS1 1"/>
    <property type="match status" value="1"/>
</dbReference>
<dbReference type="InterPro" id="IPR050646">
    <property type="entry name" value="Cas1"/>
</dbReference>
<keyword evidence="2 10" id="KW-0479">Metal-binding</keyword>
<dbReference type="InterPro" id="IPR002729">
    <property type="entry name" value="CRISPR-assoc_Cas1"/>
</dbReference>
<keyword evidence="4 10" id="KW-0378">Hydrolase</keyword>
<evidence type="ECO:0000256" key="11">
    <source>
        <dbReference type="SAM" id="Phobius"/>
    </source>
</evidence>
<evidence type="ECO:0000313" key="12">
    <source>
        <dbReference type="EMBL" id="MEP0820720.1"/>
    </source>
</evidence>
<dbReference type="GO" id="GO:0004519">
    <property type="term" value="F:endonuclease activity"/>
    <property type="evidence" value="ECO:0007669"/>
    <property type="project" value="UniProtKB-KW"/>
</dbReference>
<keyword evidence="11" id="KW-1133">Transmembrane helix</keyword>
<dbReference type="Gene3D" id="1.20.120.920">
    <property type="entry name" value="CRISPR-associated endonuclease Cas1, C-terminal domain"/>
    <property type="match status" value="1"/>
</dbReference>
<dbReference type="EMBL" id="JAMPKM010000041">
    <property type="protein sequence ID" value="MEP0820720.1"/>
    <property type="molecule type" value="Genomic_DNA"/>
</dbReference>
<feature type="binding site" evidence="10">
    <location>
        <position position="908"/>
    </location>
    <ligand>
        <name>Mn(2+)</name>
        <dbReference type="ChEBI" id="CHEBI:29035"/>
    </ligand>
</feature>
<comment type="cofactor">
    <cofactor evidence="10">
        <name>Mg(2+)</name>
        <dbReference type="ChEBI" id="CHEBI:18420"/>
    </cofactor>
    <cofactor evidence="10">
        <name>Mn(2+)</name>
        <dbReference type="ChEBI" id="CHEBI:29035"/>
    </cofactor>
</comment>
<keyword evidence="3 10" id="KW-0255">Endonuclease</keyword>
<evidence type="ECO:0000256" key="5">
    <source>
        <dbReference type="ARBA" id="ARBA00022842"/>
    </source>
</evidence>
<comment type="function">
    <text evidence="10">CRISPR (clustered regularly interspaced short palindromic repeat), is an adaptive immune system that provides protection against mobile genetic elements (viruses, transposable elements and conjugative plasmids). CRISPR clusters contain spacers, sequences complementary to antecedent mobile elements, and target invading nucleic acids. CRISPR clusters are transcribed and processed into CRISPR RNA (crRNA). Acts as a dsDNA endonuclease. Involved in the integration of spacer DNA into the CRISPR cassette.</text>
</comment>
<dbReference type="Proteomes" id="UP001464891">
    <property type="component" value="Unassembled WGS sequence"/>
</dbReference>
<protein>
    <recommendedName>
        <fullName evidence="10">CRISPR-associated endonuclease Cas1</fullName>
        <ecNumber evidence="10">3.1.-.-</ecNumber>
    </recommendedName>
</protein>
<comment type="caution">
    <text evidence="12">The sequence shown here is derived from an EMBL/GenBank/DDBJ whole genome shotgun (WGS) entry which is preliminary data.</text>
</comment>
<dbReference type="PANTHER" id="PTHR34353:SF2">
    <property type="entry name" value="CRISPR-ASSOCIATED ENDONUCLEASE CAS1 1"/>
    <property type="match status" value="1"/>
</dbReference>
<evidence type="ECO:0000256" key="4">
    <source>
        <dbReference type="ARBA" id="ARBA00022801"/>
    </source>
</evidence>
<keyword evidence="13" id="KW-1185">Reference proteome</keyword>
<reference evidence="12 13" key="1">
    <citation type="submission" date="2022-04" db="EMBL/GenBank/DDBJ databases">
        <title>Positive selection, recombination, and allopatry shape intraspecific diversity of widespread and dominant cyanobacteria.</title>
        <authorList>
            <person name="Wei J."/>
            <person name="Shu W."/>
            <person name="Hu C."/>
        </authorList>
    </citation>
    <scope>NUCLEOTIDE SEQUENCE [LARGE SCALE GENOMIC DNA]</scope>
    <source>
        <strain evidence="12 13">GB2-A4</strain>
    </source>
</reference>
<feature type="binding site" evidence="10">
    <location>
        <position position="893"/>
    </location>
    <ligand>
        <name>Mn(2+)</name>
        <dbReference type="ChEBI" id="CHEBI:29035"/>
    </ligand>
</feature>
<name>A0ABV0JG03_9CYAN</name>
<dbReference type="EC" id="3.1.-.-" evidence="10"/>
<proteinExistence type="inferred from homology"/>
<keyword evidence="6 10" id="KW-0051">Antiviral defense</keyword>
<keyword evidence="1 10" id="KW-0540">Nuclease</keyword>
<keyword evidence="8 10" id="KW-0464">Manganese</keyword>
<evidence type="ECO:0000256" key="9">
    <source>
        <dbReference type="ARBA" id="ARBA00038592"/>
    </source>
</evidence>
<evidence type="ECO:0000256" key="6">
    <source>
        <dbReference type="ARBA" id="ARBA00023118"/>
    </source>
</evidence>
<keyword evidence="5 10" id="KW-0460">Magnesium</keyword>
<keyword evidence="11" id="KW-0812">Transmembrane</keyword>
<evidence type="ECO:0000256" key="3">
    <source>
        <dbReference type="ARBA" id="ARBA00022759"/>
    </source>
</evidence>
<dbReference type="RefSeq" id="WP_242017115.1">
    <property type="nucleotide sequence ID" value="NZ_JAMPKM010000041.1"/>
</dbReference>
<gene>
    <name evidence="10 12" type="primary">cas1</name>
    <name evidence="12" type="ORF">NC998_26885</name>
</gene>
<sequence length="1000" mass="114046">MGPIPADQLGSWVAIVVICYVLTNGLFSLGLGWFFGTSFWWIVSWWILTGNQPHQFLDRWRNPPGTEWCNGSNIYVSPIPHHRPPWIRHRYGDTRVNLRLKPLQVPNQYGGKSRLMPFQNEVNICCLAEIKKDDREVAALLLEKGNAQYQLVFGFRVAGLHDVLHDSEVTTFARAIEAGMKELPMGERVTFCIGCDSDDEERQRELSTLADGCQLKPVSVLTRNEQLRVQQLAQAGTRQRWQQLAFCTWTSDDEAGTQQRDFVGGLIERFRKTASWVVEQITGNQRIYQEAFFKKLLLQGFQQGFLQWELLLNTKVGLEVTPCNATELWQWLWNRFNQGAAPAILQVMTLQETATGFELSETVTTDKHLCTLLIEGTQGRSACPEHRGDHDRVYLTGRGQVCGVMSMSDPPLGWTSTSDQLKWIWKILSSSYVHDTEAWIEISRSNDFLIQDNLARQAKQSKAARTVAITKGQGRDVGAELKQEESFEAQRRLYEGTKALHCAPVFLVYRHSAEELTHACNLLANSFETAKVIRERHIAWEIWLQALPITCKRLLHGSNLNERRLTLDTHTVAGIMPLTMPKDIDRRGVEFLTRRGGKPVYVDLFHQQIGRVLITGTSGSGKSVLGWRFALEALANKIPVVGMDISSSGNSTFKTAIELLGDQGAYYDISSGSSNLLEPPDLRRFDELERDRRMESWKEFIRRALSAIALGKIHHPHLAQRVDALLIRALDVFLHDPEIITRYNRAFASGWRSPEWQQIPTLPDSALGQYQLYHDCDRRLELVKAIVIAKIHNQNAVLYRHEAREHSLKLRKAQVKEQATLEQMRGIEGLSAREYFAGWPQMLGNQWSFTGRNRRPPADPINALLSFAYGLLRVQLTAAVHLAGLDPYIGYLHEVHHGQPALVLDLMEEFRPLVADNVVLAVVNNRTIQPQDFTESLGAYRLSESARKSFLQTFERKMNDEFKHPVFDYRCTYRRAIELQAQLLSRHLQEGIVYQPLVLR</sequence>
<dbReference type="SUPFAM" id="SSF52540">
    <property type="entry name" value="P-loop containing nucleoside triphosphate hydrolases"/>
    <property type="match status" value="1"/>
</dbReference>
<evidence type="ECO:0000256" key="1">
    <source>
        <dbReference type="ARBA" id="ARBA00022722"/>
    </source>
</evidence>
<organism evidence="12 13">
    <name type="scientific">Trichocoleus desertorum GB2-A4</name>
    <dbReference type="NCBI Taxonomy" id="2933944"/>
    <lineage>
        <taxon>Bacteria</taxon>
        <taxon>Bacillati</taxon>
        <taxon>Cyanobacteriota</taxon>
        <taxon>Cyanophyceae</taxon>
        <taxon>Leptolyngbyales</taxon>
        <taxon>Trichocoleusaceae</taxon>
        <taxon>Trichocoleus</taxon>
    </lineage>
</organism>
<evidence type="ECO:0000256" key="8">
    <source>
        <dbReference type="ARBA" id="ARBA00023211"/>
    </source>
</evidence>
<evidence type="ECO:0000256" key="7">
    <source>
        <dbReference type="ARBA" id="ARBA00023125"/>
    </source>
</evidence>
<evidence type="ECO:0000313" key="13">
    <source>
        <dbReference type="Proteomes" id="UP001464891"/>
    </source>
</evidence>
<keyword evidence="7 10" id="KW-0238">DNA-binding</keyword>
<dbReference type="InterPro" id="IPR027417">
    <property type="entry name" value="P-loop_NTPase"/>
</dbReference>
<dbReference type="Pfam" id="PF01867">
    <property type="entry name" value="Cas_Cas1"/>
    <property type="match status" value="1"/>
</dbReference>
<comment type="similarity">
    <text evidence="10">Belongs to the CRISPR-associated endonuclease Cas1 family.</text>
</comment>
<keyword evidence="11" id="KW-0472">Membrane</keyword>
<feature type="transmembrane region" description="Helical" evidence="11">
    <location>
        <begin position="12"/>
        <end position="43"/>
    </location>
</feature>